<organism evidence="2 3">
    <name type="scientific">Bartonella fuyuanensis</name>
    <dbReference type="NCBI Taxonomy" id="1460968"/>
    <lineage>
        <taxon>Bacteria</taxon>
        <taxon>Pseudomonadati</taxon>
        <taxon>Pseudomonadota</taxon>
        <taxon>Alphaproteobacteria</taxon>
        <taxon>Hyphomicrobiales</taxon>
        <taxon>Bartonellaceae</taxon>
        <taxon>Bartonella</taxon>
    </lineage>
</organism>
<gene>
    <name evidence="2" type="ORF">GGR08_000520</name>
</gene>
<dbReference type="Proteomes" id="UP000585970">
    <property type="component" value="Unassembled WGS sequence"/>
</dbReference>
<keyword evidence="1" id="KW-0812">Transmembrane</keyword>
<feature type="transmembrane region" description="Helical" evidence="1">
    <location>
        <begin position="20"/>
        <end position="46"/>
    </location>
</feature>
<comment type="caution">
    <text evidence="2">The sequence shown here is derived from an EMBL/GenBank/DDBJ whole genome shotgun (WGS) entry which is preliminary data.</text>
</comment>
<keyword evidence="3" id="KW-1185">Reference proteome</keyword>
<sequence>MIGGGKVALLLKNDGVFSFPLVIGLIKTHILFSTTVFLYAALFAVFCGS</sequence>
<dbReference type="AlphaFoldDB" id="A0A840E013"/>
<keyword evidence="1" id="KW-0472">Membrane</keyword>
<protein>
    <submittedName>
        <fullName evidence="2">Uncharacterized protein</fullName>
    </submittedName>
</protein>
<evidence type="ECO:0000256" key="1">
    <source>
        <dbReference type="SAM" id="Phobius"/>
    </source>
</evidence>
<accession>A0A840E013</accession>
<proteinExistence type="predicted"/>
<name>A0A840E013_9HYPH</name>
<reference evidence="2 3" key="1">
    <citation type="submission" date="2020-08" db="EMBL/GenBank/DDBJ databases">
        <title>Genomic Encyclopedia of Type Strains, Phase IV (KMG-IV): sequencing the most valuable type-strain genomes for metagenomic binning, comparative biology and taxonomic classification.</title>
        <authorList>
            <person name="Goeker M."/>
        </authorList>
    </citation>
    <scope>NUCLEOTIDE SEQUENCE [LARGE SCALE GENOMIC DNA]</scope>
    <source>
        <strain evidence="2 3">DSM 100694</strain>
    </source>
</reference>
<evidence type="ECO:0000313" key="2">
    <source>
        <dbReference type="EMBL" id="MBB4076227.1"/>
    </source>
</evidence>
<evidence type="ECO:0000313" key="3">
    <source>
        <dbReference type="Proteomes" id="UP000585970"/>
    </source>
</evidence>
<keyword evidence="1" id="KW-1133">Transmembrane helix</keyword>
<dbReference type="EMBL" id="JACIFE010000003">
    <property type="protein sequence ID" value="MBB4076227.1"/>
    <property type="molecule type" value="Genomic_DNA"/>
</dbReference>